<organism evidence="6">
    <name type="scientific">uncultured Aureispira sp</name>
    <dbReference type="NCBI Taxonomy" id="1331704"/>
    <lineage>
        <taxon>Bacteria</taxon>
        <taxon>Pseudomonadati</taxon>
        <taxon>Bacteroidota</taxon>
        <taxon>Saprospiria</taxon>
        <taxon>Saprospirales</taxon>
        <taxon>Saprospiraceae</taxon>
        <taxon>Aureispira</taxon>
        <taxon>environmental samples</taxon>
    </lineage>
</organism>
<protein>
    <recommendedName>
        <fullName evidence="4">Peptide methionine sulfoxide reductase MsrA</fullName>
        <shortName evidence="4">Protein-methionine-S-oxide reductase</shortName>
        <ecNumber evidence="4">1.8.4.11</ecNumber>
    </recommendedName>
    <alternativeName>
        <fullName evidence="4">Peptide-methionine (S)-S-oxide reductase</fullName>
        <shortName evidence="4">Peptide Met(O) reductase</shortName>
    </alternativeName>
</protein>
<reference evidence="6" key="1">
    <citation type="submission" date="2020-01" db="EMBL/GenBank/DDBJ databases">
        <authorList>
            <person name="Meier V. D."/>
            <person name="Meier V D."/>
        </authorList>
    </citation>
    <scope>NUCLEOTIDE SEQUENCE</scope>
    <source>
        <strain evidence="6">HLG_WM_MAG_10</strain>
    </source>
</reference>
<comment type="similarity">
    <text evidence="4">Belongs to the MsrA Met sulfoxide reductase family.</text>
</comment>
<dbReference type="EC" id="1.8.4.11" evidence="4"/>
<dbReference type="Pfam" id="PF01625">
    <property type="entry name" value="PMSR"/>
    <property type="match status" value="1"/>
</dbReference>
<keyword evidence="1 4" id="KW-0560">Oxidoreductase</keyword>
<evidence type="ECO:0000256" key="2">
    <source>
        <dbReference type="ARBA" id="ARBA00047806"/>
    </source>
</evidence>
<feature type="active site" evidence="4">
    <location>
        <position position="20"/>
    </location>
</feature>
<dbReference type="InterPro" id="IPR036509">
    <property type="entry name" value="Met_Sox_Rdtase_MsrA_sf"/>
</dbReference>
<evidence type="ECO:0000313" key="6">
    <source>
        <dbReference type="EMBL" id="CAA6808182.1"/>
    </source>
</evidence>
<dbReference type="Gene3D" id="3.30.1060.10">
    <property type="entry name" value="Peptide methionine sulphoxide reductase MsrA"/>
    <property type="match status" value="1"/>
</dbReference>
<proteinExistence type="inferred from homology"/>
<evidence type="ECO:0000256" key="1">
    <source>
        <dbReference type="ARBA" id="ARBA00023002"/>
    </source>
</evidence>
<sequence length="184" mass="20467">MDKSNNTMKNLELATFGAGCFWCTEAMFQDLKGVDKVLSGYMGGAVEHPSYKAVCTGTTGHAEVIQIHFDPNTITYETLLEALWYAHDPTQLNRQGNDVGTQYRSAIYYHNQAQKAAAIAAKAAIAPTFSRPIVTEITAADIFYPAEDYHRDYFNLHGENPYCSAVVGPKVRKFRTKFADQLKA</sequence>
<evidence type="ECO:0000259" key="5">
    <source>
        <dbReference type="Pfam" id="PF01625"/>
    </source>
</evidence>
<comment type="catalytic activity">
    <reaction evidence="2 4">
        <text>L-methionyl-[protein] + [thioredoxin]-disulfide + H2O = L-methionyl-(S)-S-oxide-[protein] + [thioredoxin]-dithiol</text>
        <dbReference type="Rhea" id="RHEA:14217"/>
        <dbReference type="Rhea" id="RHEA-COMP:10698"/>
        <dbReference type="Rhea" id="RHEA-COMP:10700"/>
        <dbReference type="Rhea" id="RHEA-COMP:12313"/>
        <dbReference type="Rhea" id="RHEA-COMP:12315"/>
        <dbReference type="ChEBI" id="CHEBI:15377"/>
        <dbReference type="ChEBI" id="CHEBI:16044"/>
        <dbReference type="ChEBI" id="CHEBI:29950"/>
        <dbReference type="ChEBI" id="CHEBI:44120"/>
        <dbReference type="ChEBI" id="CHEBI:50058"/>
        <dbReference type="EC" id="1.8.4.11"/>
    </reaction>
</comment>
<accession>A0A6S6SPR2</accession>
<evidence type="ECO:0000256" key="4">
    <source>
        <dbReference type="HAMAP-Rule" id="MF_01401"/>
    </source>
</evidence>
<name>A0A6S6SPR2_9BACT</name>
<dbReference type="EMBL" id="CACVAQ010000139">
    <property type="protein sequence ID" value="CAA6808182.1"/>
    <property type="molecule type" value="Genomic_DNA"/>
</dbReference>
<dbReference type="InterPro" id="IPR002569">
    <property type="entry name" value="Met_Sox_Rdtase_MsrA_dom"/>
</dbReference>
<dbReference type="SUPFAM" id="SSF55068">
    <property type="entry name" value="Peptide methionine sulfoxide reductase"/>
    <property type="match status" value="1"/>
</dbReference>
<feature type="domain" description="Peptide methionine sulphoxide reductase MsrA" evidence="5">
    <location>
        <begin position="14"/>
        <end position="163"/>
    </location>
</feature>
<dbReference type="PANTHER" id="PTHR43774:SF1">
    <property type="entry name" value="PEPTIDE METHIONINE SULFOXIDE REDUCTASE MSRA 2"/>
    <property type="match status" value="1"/>
</dbReference>
<dbReference type="PANTHER" id="PTHR43774">
    <property type="entry name" value="PEPTIDE METHIONINE SULFOXIDE REDUCTASE"/>
    <property type="match status" value="1"/>
</dbReference>
<dbReference type="NCBIfam" id="TIGR00401">
    <property type="entry name" value="msrA"/>
    <property type="match status" value="1"/>
</dbReference>
<gene>
    <name evidence="4" type="primary">msrA</name>
    <name evidence="6" type="ORF">HELGO_WM13393</name>
</gene>
<dbReference type="HAMAP" id="MF_01401">
    <property type="entry name" value="MsrA"/>
    <property type="match status" value="1"/>
</dbReference>
<dbReference type="GO" id="GO:0008113">
    <property type="term" value="F:peptide-methionine (S)-S-oxide reductase activity"/>
    <property type="evidence" value="ECO:0007669"/>
    <property type="project" value="UniProtKB-UniRule"/>
</dbReference>
<comment type="catalytic activity">
    <reaction evidence="3 4">
        <text>[thioredoxin]-disulfide + L-methionine + H2O = L-methionine (S)-S-oxide + [thioredoxin]-dithiol</text>
        <dbReference type="Rhea" id="RHEA:19993"/>
        <dbReference type="Rhea" id="RHEA-COMP:10698"/>
        <dbReference type="Rhea" id="RHEA-COMP:10700"/>
        <dbReference type="ChEBI" id="CHEBI:15377"/>
        <dbReference type="ChEBI" id="CHEBI:29950"/>
        <dbReference type="ChEBI" id="CHEBI:50058"/>
        <dbReference type="ChEBI" id="CHEBI:57844"/>
        <dbReference type="ChEBI" id="CHEBI:58772"/>
        <dbReference type="EC" id="1.8.4.11"/>
    </reaction>
</comment>
<dbReference type="AlphaFoldDB" id="A0A6S6SPR2"/>
<comment type="function">
    <text evidence="4">Has an important function as a repair enzyme for proteins that have been inactivated by oxidation. Catalyzes the reversible oxidation-reduction of methionine sulfoxide in proteins to methionine.</text>
</comment>
<evidence type="ECO:0000256" key="3">
    <source>
        <dbReference type="ARBA" id="ARBA00048782"/>
    </source>
</evidence>